<accession>A0A7S3UCA0</accession>
<feature type="domain" description="RNA polymerase III subunit RPC82-related helix-turn-helix" evidence="12">
    <location>
        <begin position="9"/>
        <end position="65"/>
    </location>
</feature>
<dbReference type="Pfam" id="PF22536">
    <property type="entry name" value="WHD_POLR3C"/>
    <property type="match status" value="1"/>
</dbReference>
<dbReference type="InterPro" id="IPR013197">
    <property type="entry name" value="RNA_pol_III_RPC82-rel_HTH"/>
</dbReference>
<dbReference type="GO" id="GO:0003697">
    <property type="term" value="F:single-stranded DNA binding"/>
    <property type="evidence" value="ECO:0007669"/>
    <property type="project" value="UniProtKB-UniRule"/>
</dbReference>
<reference evidence="14" key="1">
    <citation type="submission" date="2021-01" db="EMBL/GenBank/DDBJ databases">
        <authorList>
            <person name="Corre E."/>
            <person name="Pelletier E."/>
            <person name="Niang G."/>
            <person name="Scheremetjew M."/>
            <person name="Finn R."/>
            <person name="Kale V."/>
            <person name="Holt S."/>
            <person name="Cochrane G."/>
            <person name="Meng A."/>
            <person name="Brown T."/>
            <person name="Cohen L."/>
        </authorList>
    </citation>
    <scope>NUCLEOTIDE SEQUENCE</scope>
    <source>
        <strain evidence="14">CCMP1897</strain>
    </source>
</reference>
<dbReference type="InterPro" id="IPR036390">
    <property type="entry name" value="WH_DNA-bd_sf"/>
</dbReference>
<comment type="similarity">
    <text evidence="2">Belongs to the RNA polymerase beta chain family.</text>
</comment>
<comment type="similarity">
    <text evidence="8">Belongs to the eukaryotic RPC3/POLR3C RNA polymerase subunit family.</text>
</comment>
<evidence type="ECO:0000259" key="12">
    <source>
        <dbReference type="Pfam" id="PF08221"/>
    </source>
</evidence>
<dbReference type="InterPro" id="IPR039748">
    <property type="entry name" value="RPC3"/>
</dbReference>
<evidence type="ECO:0000256" key="10">
    <source>
        <dbReference type="SAM" id="MobiDB-lite"/>
    </source>
</evidence>
<evidence type="ECO:0000256" key="6">
    <source>
        <dbReference type="ARBA" id="ARBA00023163"/>
    </source>
</evidence>
<dbReference type="Gene3D" id="1.10.10.10">
    <property type="entry name" value="Winged helix-like DNA-binding domain superfamily/Winged helix DNA-binding domain"/>
    <property type="match status" value="4"/>
</dbReference>
<dbReference type="InterPro" id="IPR008806">
    <property type="entry name" value="RNA_pol_III_Rpc82_C"/>
</dbReference>
<dbReference type="PANTHER" id="PTHR12949">
    <property type="entry name" value="RNA POLYMERASE III DNA DIRECTED -RELATED"/>
    <property type="match status" value="1"/>
</dbReference>
<comment type="subunit">
    <text evidence="3 8">Component of the RNA polymerase III (Pol III) complex consisting of 17 subunits.</text>
</comment>
<name>A0A7S3UCA0_9CHLO</name>
<keyword evidence="7 8" id="KW-0539">Nucleus</keyword>
<feature type="coiled-coil region" evidence="9">
    <location>
        <begin position="478"/>
        <end position="505"/>
    </location>
</feature>
<protein>
    <recommendedName>
        <fullName evidence="4 8">DNA-directed RNA polymerase III subunit RPC3</fullName>
        <shortName evidence="8">RNA polymerase III subunit C3</shortName>
    </recommendedName>
</protein>
<evidence type="ECO:0000256" key="4">
    <source>
        <dbReference type="ARBA" id="ARBA00016689"/>
    </source>
</evidence>
<evidence type="ECO:0000256" key="2">
    <source>
        <dbReference type="ARBA" id="ARBA00006835"/>
    </source>
</evidence>
<dbReference type="PANTHER" id="PTHR12949:SF0">
    <property type="entry name" value="DNA-DIRECTED RNA POLYMERASE III SUBUNIT RPC3"/>
    <property type="match status" value="1"/>
</dbReference>
<dbReference type="InterPro" id="IPR055207">
    <property type="entry name" value="POLR3C_WHD"/>
</dbReference>
<sequence>MACQEARRLAREVVKEHFGGPAEQVCAVLLERGRLTFGEVRRYARGTIRQVRECLLVLVQHNLVKTYLLATDGTVHGTRRHLYEADVEQILVRLRHPKFLLHAKDTLGEEAESVVQALLENGRLRMSQVLSSVAAKWEVKEESIADKLKVAFLSLLEQRMVERAPDGNQHPPACKEPFGLRRNRPGRGLAEAMAKKPEGKQGEETAQETQAKRFRPPGMFVDAQHTALQNAARRKRKKLNRIADDEDEEPPQQETLWQEDNGCQVLWRVNTKEFNCHFRHQIIVNTMAEMYGEKAGVLVKTMLKLSSKEETHVKDETTVLLAAEDIAKVCSTQTEVEPQLSYSEALDMLEFLSMERPGFLSRFSTNTEVLSYTLSLGKIIHHLKLKHVEGVVMQKFGDRGCRIFRLLLAKRMLEQKQVADAAMLPIRDAREELYKLMKEELVSVQEVPKTSDRVPARTFYLFYVDLPTVLKNITSEMYRSLSNIRARLEHELRQEEEVLELLDAVADKDNENSSTFTSLILTSTQRHQVEQVRKTAILLETLMGRLDDLIALFDHF</sequence>
<dbReference type="EMBL" id="HBIS01004379">
    <property type="protein sequence ID" value="CAE0610157.1"/>
    <property type="molecule type" value="Transcribed_RNA"/>
</dbReference>
<evidence type="ECO:0000256" key="5">
    <source>
        <dbReference type="ARBA" id="ARBA00022478"/>
    </source>
</evidence>
<proteinExistence type="inferred from homology"/>
<evidence type="ECO:0000256" key="1">
    <source>
        <dbReference type="ARBA" id="ARBA00004123"/>
    </source>
</evidence>
<evidence type="ECO:0000313" key="14">
    <source>
        <dbReference type="EMBL" id="CAE0610157.1"/>
    </source>
</evidence>
<evidence type="ECO:0000259" key="11">
    <source>
        <dbReference type="Pfam" id="PF05645"/>
    </source>
</evidence>
<dbReference type="FunFam" id="1.10.10.10:FF:000420">
    <property type="entry name" value="RNA polymerase III subunit, putative"/>
    <property type="match status" value="1"/>
</dbReference>
<dbReference type="GO" id="GO:0005666">
    <property type="term" value="C:RNA polymerase III complex"/>
    <property type="evidence" value="ECO:0007669"/>
    <property type="project" value="UniProtKB-UniRule"/>
</dbReference>
<dbReference type="SUPFAM" id="SSF46785">
    <property type="entry name" value="Winged helix' DNA-binding domain"/>
    <property type="match status" value="1"/>
</dbReference>
<evidence type="ECO:0000256" key="9">
    <source>
        <dbReference type="SAM" id="Coils"/>
    </source>
</evidence>
<evidence type="ECO:0000256" key="3">
    <source>
        <dbReference type="ARBA" id="ARBA00011206"/>
    </source>
</evidence>
<comment type="subcellular location">
    <subcellularLocation>
        <location evidence="1 8">Nucleus</location>
    </subcellularLocation>
</comment>
<feature type="domain" description="RNA polymerase III Rpc82 C -terminal" evidence="11">
    <location>
        <begin position="152"/>
        <end position="339"/>
    </location>
</feature>
<organism evidence="14">
    <name type="scientific">Picocystis salinarum</name>
    <dbReference type="NCBI Taxonomy" id="88271"/>
    <lineage>
        <taxon>Eukaryota</taxon>
        <taxon>Viridiplantae</taxon>
        <taxon>Chlorophyta</taxon>
        <taxon>Picocystophyceae</taxon>
        <taxon>Picocystales</taxon>
        <taxon>Picocystaceae</taxon>
        <taxon>Picocystis</taxon>
    </lineage>
</organism>
<evidence type="ECO:0000259" key="13">
    <source>
        <dbReference type="Pfam" id="PF22536"/>
    </source>
</evidence>
<keyword evidence="6 8" id="KW-0804">Transcription</keyword>
<feature type="domain" description="DNA-directed RNA polymerase III subunit RPC3 winged-helix" evidence="13">
    <location>
        <begin position="388"/>
        <end position="464"/>
    </location>
</feature>
<keyword evidence="5 8" id="KW-0240">DNA-directed RNA polymerase</keyword>
<dbReference type="GO" id="GO:0006351">
    <property type="term" value="P:DNA-templated transcription"/>
    <property type="evidence" value="ECO:0007669"/>
    <property type="project" value="InterPro"/>
</dbReference>
<dbReference type="Pfam" id="PF08221">
    <property type="entry name" value="HTH_9"/>
    <property type="match status" value="1"/>
</dbReference>
<dbReference type="InterPro" id="IPR036388">
    <property type="entry name" value="WH-like_DNA-bd_sf"/>
</dbReference>
<evidence type="ECO:0000256" key="7">
    <source>
        <dbReference type="ARBA" id="ARBA00023242"/>
    </source>
</evidence>
<gene>
    <name evidence="14" type="ORF">PSAL00342_LOCUS3980</name>
</gene>
<comment type="function">
    <text evidence="8">DNA-dependent RNA polymerase catalyzes the transcription of DNA into RNA using the four ribonucleoside triphosphates as substrates. Specific core component of RNA polymerase III which synthesizes small RNAs, such as 5S rRNA and tRNAs.</text>
</comment>
<dbReference type="AlphaFoldDB" id="A0A7S3UCA0"/>
<dbReference type="Pfam" id="PF05645">
    <property type="entry name" value="RNA_pol_Rpc82"/>
    <property type="match status" value="1"/>
</dbReference>
<keyword evidence="9" id="KW-0175">Coiled coil</keyword>
<evidence type="ECO:0000256" key="8">
    <source>
        <dbReference type="RuleBase" id="RU367076"/>
    </source>
</evidence>
<feature type="region of interest" description="Disordered" evidence="10">
    <location>
        <begin position="164"/>
        <end position="185"/>
    </location>
</feature>